<sequence>MRRSGSISDHGRVDKQDHQDRPVDHQGGCRVWDCGSPLYDSYELAAVNHLLERHMMILPPSCGSGRIVPVMPSGRIGPVGSGRKGEAEASIFLSATTSLARSLGRRLSKIVPRRRIDKRYHDDNNNTKVNNANGKVVGFRFNALSCGAGRGRFGDR</sequence>
<evidence type="ECO:0000313" key="3">
    <source>
        <dbReference type="Proteomes" id="UP000197138"/>
    </source>
</evidence>
<comment type="caution">
    <text evidence="2">The sequence shown here is derived from an EMBL/GenBank/DDBJ whole genome shotgun (WGS) entry which is preliminary data.</text>
</comment>
<dbReference type="PANTHER" id="PTHR33978:SF19">
    <property type="match status" value="1"/>
</dbReference>
<accession>A0A218XJ63</accession>
<feature type="region of interest" description="Disordered" evidence="1">
    <location>
        <begin position="1"/>
        <end position="27"/>
    </location>
</feature>
<protein>
    <submittedName>
        <fullName evidence="2">Uncharacterized protein</fullName>
    </submittedName>
</protein>
<gene>
    <name evidence="2" type="ORF">CDL15_Pgr028032</name>
</gene>
<dbReference type="AlphaFoldDB" id="A0A218XJ63"/>
<evidence type="ECO:0000256" key="1">
    <source>
        <dbReference type="SAM" id="MobiDB-lite"/>
    </source>
</evidence>
<reference evidence="3" key="1">
    <citation type="journal article" date="2017" name="Plant J.">
        <title>The pomegranate (Punica granatum L.) genome and the genomics of punicalagin biosynthesis.</title>
        <authorList>
            <person name="Qin G."/>
            <person name="Xu C."/>
            <person name="Ming R."/>
            <person name="Tang H."/>
            <person name="Guyot R."/>
            <person name="Kramer E.M."/>
            <person name="Hu Y."/>
            <person name="Yi X."/>
            <person name="Qi Y."/>
            <person name="Xu X."/>
            <person name="Gao Z."/>
            <person name="Pan H."/>
            <person name="Jian J."/>
            <person name="Tian Y."/>
            <person name="Yue Z."/>
            <person name="Xu Y."/>
        </authorList>
    </citation>
    <scope>NUCLEOTIDE SEQUENCE [LARGE SCALE GENOMIC DNA]</scope>
    <source>
        <strain evidence="3">cv. Dabenzi</strain>
    </source>
</reference>
<dbReference type="Proteomes" id="UP000197138">
    <property type="component" value="Unassembled WGS sequence"/>
</dbReference>
<organism evidence="2 3">
    <name type="scientific">Punica granatum</name>
    <name type="common">Pomegranate</name>
    <dbReference type="NCBI Taxonomy" id="22663"/>
    <lineage>
        <taxon>Eukaryota</taxon>
        <taxon>Viridiplantae</taxon>
        <taxon>Streptophyta</taxon>
        <taxon>Embryophyta</taxon>
        <taxon>Tracheophyta</taxon>
        <taxon>Spermatophyta</taxon>
        <taxon>Magnoliopsida</taxon>
        <taxon>eudicotyledons</taxon>
        <taxon>Gunneridae</taxon>
        <taxon>Pentapetalae</taxon>
        <taxon>rosids</taxon>
        <taxon>malvids</taxon>
        <taxon>Myrtales</taxon>
        <taxon>Lythraceae</taxon>
        <taxon>Punica</taxon>
    </lineage>
</organism>
<proteinExistence type="predicted"/>
<dbReference type="EMBL" id="MTKT01001287">
    <property type="protein sequence ID" value="OWM85245.1"/>
    <property type="molecule type" value="Genomic_DNA"/>
</dbReference>
<dbReference type="PANTHER" id="PTHR33978">
    <property type="entry name" value="SERINE/THREONINE-KINASE"/>
    <property type="match status" value="1"/>
</dbReference>
<evidence type="ECO:0000313" key="2">
    <source>
        <dbReference type="EMBL" id="OWM85245.1"/>
    </source>
</evidence>
<name>A0A218XJ63_PUNGR</name>
<feature type="compositionally biased region" description="Basic and acidic residues" evidence="1">
    <location>
        <begin position="9"/>
        <end position="24"/>
    </location>
</feature>